<dbReference type="Gene3D" id="3.20.20.70">
    <property type="entry name" value="Aldolase class I"/>
    <property type="match status" value="1"/>
</dbReference>
<evidence type="ECO:0000256" key="1">
    <source>
        <dbReference type="ARBA" id="ARBA00001966"/>
    </source>
</evidence>
<accession>A0A0F9LSU1</accession>
<comment type="caution">
    <text evidence="7">The sequence shown here is derived from an EMBL/GenBank/DDBJ whole genome shotgun (WGS) entry which is preliminary data.</text>
</comment>
<evidence type="ECO:0000256" key="2">
    <source>
        <dbReference type="ARBA" id="ARBA00022485"/>
    </source>
</evidence>
<dbReference type="InterPro" id="IPR034457">
    <property type="entry name" value="Organic_radical-activating"/>
</dbReference>
<dbReference type="GO" id="GO:0043365">
    <property type="term" value="F:[formate-C-acetyltransferase]-activating enzyme activity"/>
    <property type="evidence" value="ECO:0007669"/>
    <property type="project" value="InterPro"/>
</dbReference>
<evidence type="ECO:0000256" key="3">
    <source>
        <dbReference type="ARBA" id="ARBA00022691"/>
    </source>
</evidence>
<dbReference type="SFLD" id="SFLDF00299">
    <property type="entry name" value="anaerobic_ribonucleoside-triph"/>
    <property type="match status" value="1"/>
</dbReference>
<reference evidence="7" key="1">
    <citation type="journal article" date="2015" name="Nature">
        <title>Complex archaea that bridge the gap between prokaryotes and eukaryotes.</title>
        <authorList>
            <person name="Spang A."/>
            <person name="Saw J.H."/>
            <person name="Jorgensen S.L."/>
            <person name="Zaremba-Niedzwiedzka K."/>
            <person name="Martijn J."/>
            <person name="Lind A.E."/>
            <person name="van Eijk R."/>
            <person name="Schleper C."/>
            <person name="Guy L."/>
            <person name="Ettema T.J."/>
        </authorList>
    </citation>
    <scope>NUCLEOTIDE SEQUENCE</scope>
</reference>
<organism evidence="7">
    <name type="scientific">marine sediment metagenome</name>
    <dbReference type="NCBI Taxonomy" id="412755"/>
    <lineage>
        <taxon>unclassified sequences</taxon>
        <taxon>metagenomes</taxon>
        <taxon>ecological metagenomes</taxon>
    </lineage>
</organism>
<dbReference type="PIRSF" id="PIRSF000368">
    <property type="entry name" value="NrdG"/>
    <property type="match status" value="1"/>
</dbReference>
<dbReference type="GO" id="GO:0051539">
    <property type="term" value="F:4 iron, 4 sulfur cluster binding"/>
    <property type="evidence" value="ECO:0007669"/>
    <property type="project" value="UniProtKB-KW"/>
</dbReference>
<dbReference type="GO" id="GO:0046872">
    <property type="term" value="F:metal ion binding"/>
    <property type="evidence" value="ECO:0007669"/>
    <property type="project" value="UniProtKB-KW"/>
</dbReference>
<dbReference type="InterPro" id="IPR013785">
    <property type="entry name" value="Aldolase_TIM"/>
</dbReference>
<sequence length="146" mass="16868">MKIVINTIDYSGSIVDGPGLRTVLYVQGCNRRCEDCHNPSTWKIEEGIEFEIEEIIQELNEKCINKKITISGGEPLLQFPAVLRLVKDLKNFNVVLYTGFELEEIPKEILIYINYIKVGRYMKKKRTTILPFIGSKNQKFIKLRGD</sequence>
<dbReference type="SUPFAM" id="SSF102114">
    <property type="entry name" value="Radical SAM enzymes"/>
    <property type="match status" value="1"/>
</dbReference>
<dbReference type="Pfam" id="PF13353">
    <property type="entry name" value="Fer4_12"/>
    <property type="match status" value="1"/>
</dbReference>
<comment type="cofactor">
    <cofactor evidence="1">
        <name>[4Fe-4S] cluster</name>
        <dbReference type="ChEBI" id="CHEBI:49883"/>
    </cofactor>
</comment>
<protein>
    <submittedName>
        <fullName evidence="7">Uncharacterized protein</fullName>
    </submittedName>
</protein>
<evidence type="ECO:0000313" key="7">
    <source>
        <dbReference type="EMBL" id="KKM90126.1"/>
    </source>
</evidence>
<keyword evidence="4" id="KW-0479">Metal-binding</keyword>
<dbReference type="SFLD" id="SFLDS00029">
    <property type="entry name" value="Radical_SAM"/>
    <property type="match status" value="1"/>
</dbReference>
<evidence type="ECO:0000256" key="4">
    <source>
        <dbReference type="ARBA" id="ARBA00022723"/>
    </source>
</evidence>
<dbReference type="InterPro" id="IPR012837">
    <property type="entry name" value="NrdG"/>
</dbReference>
<dbReference type="InterPro" id="IPR007197">
    <property type="entry name" value="rSAM"/>
</dbReference>
<dbReference type="PANTHER" id="PTHR30352:SF2">
    <property type="entry name" value="ANAEROBIC RIBONUCLEOSIDE-TRIPHOSPHATE REDUCTASE-ACTIVATING PROTEIN"/>
    <property type="match status" value="1"/>
</dbReference>
<keyword evidence="6" id="KW-0411">Iron-sulfur</keyword>
<evidence type="ECO:0000256" key="6">
    <source>
        <dbReference type="ARBA" id="ARBA00023014"/>
    </source>
</evidence>
<dbReference type="SFLD" id="SFLDG01063">
    <property type="entry name" value="activating_enzymes__group_1"/>
    <property type="match status" value="1"/>
</dbReference>
<dbReference type="InterPro" id="IPR058240">
    <property type="entry name" value="rSAM_sf"/>
</dbReference>
<name>A0A0F9LSU1_9ZZZZ</name>
<keyword evidence="5" id="KW-0408">Iron</keyword>
<dbReference type="EMBL" id="LAZR01006716">
    <property type="protein sequence ID" value="KKM90126.1"/>
    <property type="molecule type" value="Genomic_DNA"/>
</dbReference>
<evidence type="ECO:0000256" key="5">
    <source>
        <dbReference type="ARBA" id="ARBA00023004"/>
    </source>
</evidence>
<gene>
    <name evidence="7" type="ORF">LCGC14_1241810</name>
</gene>
<keyword evidence="3" id="KW-0949">S-adenosyl-L-methionine</keyword>
<proteinExistence type="predicted"/>
<dbReference type="GO" id="GO:0004748">
    <property type="term" value="F:ribonucleoside-diphosphate reductase activity, thioredoxin disulfide as acceptor"/>
    <property type="evidence" value="ECO:0007669"/>
    <property type="project" value="TreeGrafter"/>
</dbReference>
<dbReference type="PANTHER" id="PTHR30352">
    <property type="entry name" value="PYRUVATE FORMATE-LYASE-ACTIVATING ENZYME"/>
    <property type="match status" value="1"/>
</dbReference>
<dbReference type="AlphaFoldDB" id="A0A0F9LSU1"/>
<dbReference type="SFLD" id="SFLDG01066">
    <property type="entry name" value="organic_radical-activating_enz"/>
    <property type="match status" value="1"/>
</dbReference>
<keyword evidence="2" id="KW-0004">4Fe-4S</keyword>